<feature type="domain" description="DUF1707" evidence="3">
    <location>
        <begin position="6"/>
        <end position="58"/>
    </location>
</feature>
<organism evidence="4 5">
    <name type="scientific">Tessaracoccus flavescens</name>
    <dbReference type="NCBI Taxonomy" id="399497"/>
    <lineage>
        <taxon>Bacteria</taxon>
        <taxon>Bacillati</taxon>
        <taxon>Actinomycetota</taxon>
        <taxon>Actinomycetes</taxon>
        <taxon>Propionibacteriales</taxon>
        <taxon>Propionibacteriaceae</taxon>
        <taxon>Tessaracoccus</taxon>
    </lineage>
</organism>
<dbReference type="AlphaFoldDB" id="A0A921EMQ6"/>
<feature type="compositionally biased region" description="Pro residues" evidence="1">
    <location>
        <begin position="59"/>
        <end position="70"/>
    </location>
</feature>
<dbReference type="InterPro" id="IPR012551">
    <property type="entry name" value="DUF1707_SHOCT-like"/>
</dbReference>
<evidence type="ECO:0000256" key="1">
    <source>
        <dbReference type="SAM" id="MobiDB-lite"/>
    </source>
</evidence>
<sequence length="270" mass="29925">MESDNLRIGDRERDEAISYLREHLSTGRLDSLEFDDRMSKALEARTRTDLLALFNDLPSPKPMPAGPSPVQPQAGSPSYPTPTPYSAPSPYQPEGPYPAQYGNNPYGTSPYDAANPYGAQDSYDAANPYGPAPYAPSPYDTGAYQPVPYAGTGDEPRATPPQTPWYAQWWMLLAAIGVSAVTGARLGLLIPLMALWIWVIYPQIAKNQTRQPVAPPQPVRALGYLEREEVLKELRAGRKIHAIKRYREFTNADLRSAKDAVERMSRQVGF</sequence>
<keyword evidence="2" id="KW-0472">Membrane</keyword>
<dbReference type="Gene3D" id="3.30.1390.10">
    <property type="match status" value="1"/>
</dbReference>
<protein>
    <submittedName>
        <fullName evidence="4">DUF1707 domain-containing protein</fullName>
    </submittedName>
</protein>
<feature type="region of interest" description="Disordered" evidence="1">
    <location>
        <begin position="53"/>
        <end position="122"/>
    </location>
</feature>
<feature type="transmembrane region" description="Helical" evidence="2">
    <location>
        <begin position="169"/>
        <end position="201"/>
    </location>
</feature>
<dbReference type="InterPro" id="IPR014719">
    <property type="entry name" value="Ribosomal_bL12_C/ClpS-like"/>
</dbReference>
<evidence type="ECO:0000259" key="3">
    <source>
        <dbReference type="Pfam" id="PF08044"/>
    </source>
</evidence>
<name>A0A921EMQ6_9ACTN</name>
<keyword evidence="2" id="KW-1133">Transmembrane helix</keyword>
<feature type="compositionally biased region" description="Pro residues" evidence="1">
    <location>
        <begin position="79"/>
        <end position="96"/>
    </location>
</feature>
<evidence type="ECO:0000256" key="2">
    <source>
        <dbReference type="SAM" id="Phobius"/>
    </source>
</evidence>
<dbReference type="Proteomes" id="UP000712713">
    <property type="component" value="Unassembled WGS sequence"/>
</dbReference>
<keyword evidence="2" id="KW-0812">Transmembrane</keyword>
<gene>
    <name evidence="4" type="ORF">K8V15_05100</name>
</gene>
<dbReference type="EMBL" id="DYZF01000126">
    <property type="protein sequence ID" value="HJE51343.1"/>
    <property type="molecule type" value="Genomic_DNA"/>
</dbReference>
<evidence type="ECO:0000313" key="5">
    <source>
        <dbReference type="Proteomes" id="UP000712713"/>
    </source>
</evidence>
<accession>A0A921EMQ6</accession>
<reference evidence="4" key="2">
    <citation type="submission" date="2021-09" db="EMBL/GenBank/DDBJ databases">
        <authorList>
            <person name="Gilroy R."/>
        </authorList>
    </citation>
    <scope>NUCLEOTIDE SEQUENCE</scope>
    <source>
        <strain evidence="4">ChiGjej3B3-7470</strain>
    </source>
</reference>
<proteinExistence type="predicted"/>
<evidence type="ECO:0000313" key="4">
    <source>
        <dbReference type="EMBL" id="HJE51343.1"/>
    </source>
</evidence>
<dbReference type="Pfam" id="PF08044">
    <property type="entry name" value="DUF1707"/>
    <property type="match status" value="1"/>
</dbReference>
<comment type="caution">
    <text evidence="4">The sequence shown here is derived from an EMBL/GenBank/DDBJ whole genome shotgun (WGS) entry which is preliminary data.</text>
</comment>
<reference evidence="4" key="1">
    <citation type="journal article" date="2021" name="PeerJ">
        <title>Extensive microbial diversity within the chicken gut microbiome revealed by metagenomics and culture.</title>
        <authorList>
            <person name="Gilroy R."/>
            <person name="Ravi A."/>
            <person name="Getino M."/>
            <person name="Pursley I."/>
            <person name="Horton D.L."/>
            <person name="Alikhan N.F."/>
            <person name="Baker D."/>
            <person name="Gharbi K."/>
            <person name="Hall N."/>
            <person name="Watson M."/>
            <person name="Adriaenssens E.M."/>
            <person name="Foster-Nyarko E."/>
            <person name="Jarju S."/>
            <person name="Secka A."/>
            <person name="Antonio M."/>
            <person name="Oren A."/>
            <person name="Chaudhuri R.R."/>
            <person name="La Ragione R."/>
            <person name="Hildebrand F."/>
            <person name="Pallen M.J."/>
        </authorList>
    </citation>
    <scope>NUCLEOTIDE SEQUENCE</scope>
    <source>
        <strain evidence="4">ChiGjej3B3-7470</strain>
    </source>
</reference>